<accession>A0A9Q3Q9W9</accession>
<evidence type="ECO:0000313" key="2">
    <source>
        <dbReference type="Proteomes" id="UP000765509"/>
    </source>
</evidence>
<protein>
    <recommendedName>
        <fullName evidence="3">Chromo domain-containing protein</fullName>
    </recommendedName>
</protein>
<organism evidence="1 2">
    <name type="scientific">Austropuccinia psidii MF-1</name>
    <dbReference type="NCBI Taxonomy" id="1389203"/>
    <lineage>
        <taxon>Eukaryota</taxon>
        <taxon>Fungi</taxon>
        <taxon>Dikarya</taxon>
        <taxon>Basidiomycota</taxon>
        <taxon>Pucciniomycotina</taxon>
        <taxon>Pucciniomycetes</taxon>
        <taxon>Pucciniales</taxon>
        <taxon>Sphaerophragmiaceae</taxon>
        <taxon>Austropuccinia</taxon>
    </lineage>
</organism>
<reference evidence="1" key="1">
    <citation type="submission" date="2021-03" db="EMBL/GenBank/DDBJ databases">
        <title>Draft genome sequence of rust myrtle Austropuccinia psidii MF-1, a brazilian biotype.</title>
        <authorList>
            <person name="Quecine M.C."/>
            <person name="Pachon D.M.R."/>
            <person name="Bonatelli M.L."/>
            <person name="Correr F.H."/>
            <person name="Franceschini L.M."/>
            <person name="Leite T.F."/>
            <person name="Margarido G.R.A."/>
            <person name="Almeida C.A."/>
            <person name="Ferrarezi J.A."/>
            <person name="Labate C.A."/>
        </authorList>
    </citation>
    <scope>NUCLEOTIDE SEQUENCE</scope>
    <source>
        <strain evidence="1">MF-1</strain>
    </source>
</reference>
<gene>
    <name evidence="1" type="ORF">O181_130553</name>
</gene>
<dbReference type="OrthoDB" id="74300at2759"/>
<comment type="caution">
    <text evidence="1">The sequence shown here is derived from an EMBL/GenBank/DDBJ whole genome shotgun (WGS) entry which is preliminary data.</text>
</comment>
<proteinExistence type="predicted"/>
<keyword evidence="2" id="KW-1185">Reference proteome</keyword>
<sequence length="169" mass="19987">MNDAFEYAKQKWDKSPKAPELKGGDLILVSTLNFNNIQGPKKLKDSFAGPLINKPLHGTNAVKVELSKELQNKHPAFRVSLLKHYNYNDKEFFPLRNETLLEVPPLDQSEDKRVLKVFKERRLRGKNGIEYSFRYKNPQREDEWLSENKIPDSQRFLRIFRHERRPIPQ</sequence>
<name>A0A9Q3Q9W9_9BASI</name>
<evidence type="ECO:0000313" key="1">
    <source>
        <dbReference type="EMBL" id="MBW0590838.1"/>
    </source>
</evidence>
<dbReference type="Proteomes" id="UP000765509">
    <property type="component" value="Unassembled WGS sequence"/>
</dbReference>
<evidence type="ECO:0008006" key="3">
    <source>
        <dbReference type="Google" id="ProtNLM"/>
    </source>
</evidence>
<dbReference type="AlphaFoldDB" id="A0A9Q3Q9W9"/>
<dbReference type="EMBL" id="AVOT02140194">
    <property type="protein sequence ID" value="MBW0590838.1"/>
    <property type="molecule type" value="Genomic_DNA"/>
</dbReference>